<dbReference type="PANTHER" id="PTHR32322">
    <property type="entry name" value="INNER MEMBRANE TRANSPORTER"/>
    <property type="match status" value="1"/>
</dbReference>
<dbReference type="EMBL" id="CP006912">
    <property type="protein sequence ID" value="AHB48751.1"/>
    <property type="molecule type" value="Genomic_DNA"/>
</dbReference>
<proteinExistence type="predicted"/>
<organism evidence="7 8">
    <name type="scientific">Hyphomicrobium nitrativorans NL23</name>
    <dbReference type="NCBI Taxonomy" id="1029756"/>
    <lineage>
        <taxon>Bacteria</taxon>
        <taxon>Pseudomonadati</taxon>
        <taxon>Pseudomonadota</taxon>
        <taxon>Alphaproteobacteria</taxon>
        <taxon>Hyphomicrobiales</taxon>
        <taxon>Hyphomicrobiaceae</taxon>
        <taxon>Hyphomicrobium</taxon>
    </lineage>
</organism>
<feature type="transmembrane region" description="Helical" evidence="5">
    <location>
        <begin position="177"/>
        <end position="198"/>
    </location>
</feature>
<feature type="transmembrane region" description="Helical" evidence="5">
    <location>
        <begin position="246"/>
        <end position="265"/>
    </location>
</feature>
<feature type="transmembrane region" description="Helical" evidence="5">
    <location>
        <begin position="271"/>
        <end position="290"/>
    </location>
</feature>
<name>V5SCW7_9HYPH</name>
<evidence type="ECO:0000313" key="8">
    <source>
        <dbReference type="Proteomes" id="UP000018542"/>
    </source>
</evidence>
<accession>V5SCW7</accession>
<feature type="transmembrane region" description="Helical" evidence="5">
    <location>
        <begin position="70"/>
        <end position="88"/>
    </location>
</feature>
<evidence type="ECO:0000256" key="2">
    <source>
        <dbReference type="ARBA" id="ARBA00022692"/>
    </source>
</evidence>
<keyword evidence="2 5" id="KW-0812">Transmembrane</keyword>
<dbReference type="PATRIC" id="fig|1029756.8.peg.2215"/>
<dbReference type="OrthoDB" id="7158585at2"/>
<dbReference type="InterPro" id="IPR000620">
    <property type="entry name" value="EamA_dom"/>
</dbReference>
<reference evidence="7 8" key="1">
    <citation type="journal article" date="2014" name="Genome Announc.">
        <title>Complete Genome Sequence of Hyphomicrobium nitrativorans Strain NL23, a Denitrifying Bacterium Isolated from Biofilm of a Methanol-Fed Denitrification System Treating Seawater at the Montreal Biodome.</title>
        <authorList>
            <person name="Martineau C."/>
            <person name="Villeneuve C."/>
            <person name="Mauffrey F."/>
            <person name="Villemur R."/>
        </authorList>
    </citation>
    <scope>NUCLEOTIDE SEQUENCE [LARGE SCALE GENOMIC DNA]</scope>
    <source>
        <strain evidence="7">NL23</strain>
    </source>
</reference>
<dbReference type="KEGG" id="hni:W911_10650"/>
<dbReference type="STRING" id="1029756.W911_10650"/>
<feature type="transmembrane region" description="Helical" evidence="5">
    <location>
        <begin position="40"/>
        <end position="58"/>
    </location>
</feature>
<dbReference type="InterPro" id="IPR050638">
    <property type="entry name" value="AA-Vitamin_Transporters"/>
</dbReference>
<gene>
    <name evidence="7" type="ORF">W911_10650</name>
</gene>
<evidence type="ECO:0000313" key="7">
    <source>
        <dbReference type="EMBL" id="AHB48751.1"/>
    </source>
</evidence>
<keyword evidence="8" id="KW-1185">Reference proteome</keyword>
<feature type="transmembrane region" description="Helical" evidence="5">
    <location>
        <begin position="218"/>
        <end position="239"/>
    </location>
</feature>
<feature type="transmembrane region" description="Helical" evidence="5">
    <location>
        <begin position="94"/>
        <end position="113"/>
    </location>
</feature>
<feature type="transmembrane region" description="Helical" evidence="5">
    <location>
        <begin position="148"/>
        <end position="168"/>
    </location>
</feature>
<sequence length="302" mass="32012">MSPSSSALPLSHAFLALAVTAVWGTNFVVIHIGLDHLPPLLFAALRFLGALLPAALLLKWPKGVPWRNLAAYGVLVGAGQFGLLYIAMNGHITPGLASLVVQTQVFFTIAMAAVFNGERLHRRQVLALLVTLVGVGVILMHTDRTTTPLGLALVLAAAASWAASNIVVRATPSADMLAYVVWASLFAVPPLFALSFAFEGWPAIRNGLAGADAVTWAAVAWQAVGNTLFGYAAWSWLLARHPVANVAPMALMVPVFGMGASAIWLGEPLQAWKLIAAALVMLGLALNLLWPRVAAWLRARPL</sequence>
<dbReference type="Proteomes" id="UP000018542">
    <property type="component" value="Chromosome"/>
</dbReference>
<dbReference type="AlphaFoldDB" id="V5SCW7"/>
<dbReference type="GO" id="GO:0016020">
    <property type="term" value="C:membrane"/>
    <property type="evidence" value="ECO:0007669"/>
    <property type="project" value="UniProtKB-SubCell"/>
</dbReference>
<evidence type="ECO:0000256" key="3">
    <source>
        <dbReference type="ARBA" id="ARBA00022989"/>
    </source>
</evidence>
<feature type="transmembrane region" description="Helical" evidence="5">
    <location>
        <begin position="125"/>
        <end position="142"/>
    </location>
</feature>
<feature type="domain" description="EamA" evidence="6">
    <location>
        <begin position="13"/>
        <end position="139"/>
    </location>
</feature>
<dbReference type="PANTHER" id="PTHR32322:SF9">
    <property type="entry name" value="AMINO-ACID METABOLITE EFFLUX PUMP-RELATED"/>
    <property type="match status" value="1"/>
</dbReference>
<evidence type="ECO:0000256" key="4">
    <source>
        <dbReference type="ARBA" id="ARBA00023136"/>
    </source>
</evidence>
<protein>
    <submittedName>
        <fullName evidence="7">Membrane protein</fullName>
    </submittedName>
</protein>
<keyword evidence="3 5" id="KW-1133">Transmembrane helix</keyword>
<dbReference type="InterPro" id="IPR037185">
    <property type="entry name" value="EmrE-like"/>
</dbReference>
<dbReference type="Pfam" id="PF00892">
    <property type="entry name" value="EamA"/>
    <property type="match status" value="2"/>
</dbReference>
<evidence type="ECO:0000256" key="1">
    <source>
        <dbReference type="ARBA" id="ARBA00004141"/>
    </source>
</evidence>
<evidence type="ECO:0000256" key="5">
    <source>
        <dbReference type="SAM" id="Phobius"/>
    </source>
</evidence>
<dbReference type="RefSeq" id="WP_023787483.1">
    <property type="nucleotide sequence ID" value="NC_022997.1"/>
</dbReference>
<feature type="domain" description="EamA" evidence="6">
    <location>
        <begin position="149"/>
        <end position="288"/>
    </location>
</feature>
<comment type="subcellular location">
    <subcellularLocation>
        <location evidence="1">Membrane</location>
        <topology evidence="1">Multi-pass membrane protein</topology>
    </subcellularLocation>
</comment>
<dbReference type="HOGENOM" id="CLU_033863_20_1_5"/>
<dbReference type="SUPFAM" id="SSF103481">
    <property type="entry name" value="Multidrug resistance efflux transporter EmrE"/>
    <property type="match status" value="2"/>
</dbReference>
<evidence type="ECO:0000259" key="6">
    <source>
        <dbReference type="Pfam" id="PF00892"/>
    </source>
</evidence>
<keyword evidence="4 5" id="KW-0472">Membrane</keyword>